<dbReference type="RefSeq" id="WP_231943684.1">
    <property type="nucleotide sequence ID" value="NZ_CP036278.1"/>
</dbReference>
<dbReference type="PANTHER" id="PTHR11986">
    <property type="entry name" value="AMINOTRANSFERASE CLASS III"/>
    <property type="match status" value="1"/>
</dbReference>
<dbReference type="PROSITE" id="PS00600">
    <property type="entry name" value="AA_TRANSFER_CLASS_3"/>
    <property type="match status" value="1"/>
</dbReference>
<keyword evidence="7" id="KW-1185">Reference proteome</keyword>
<name>A0A518AV86_9BACT</name>
<dbReference type="InterPro" id="IPR050103">
    <property type="entry name" value="Class-III_PLP-dep_AT"/>
</dbReference>
<dbReference type="GO" id="GO:0003992">
    <property type="term" value="F:N2-acetyl-L-ornithine:2-oxoglutarate 5-aminotransferase activity"/>
    <property type="evidence" value="ECO:0007669"/>
    <property type="project" value="UniProtKB-UniRule"/>
</dbReference>
<accession>A0A518AV86</accession>
<dbReference type="InterPro" id="IPR015424">
    <property type="entry name" value="PyrdxlP-dep_Trfase"/>
</dbReference>
<feature type="binding site" evidence="5">
    <location>
        <position position="137"/>
    </location>
    <ligand>
        <name>pyridoxal 5'-phosphate</name>
        <dbReference type="ChEBI" id="CHEBI:597326"/>
    </ligand>
</feature>
<dbReference type="PIRSF" id="PIRSF000521">
    <property type="entry name" value="Transaminase_4ab_Lys_Orn"/>
    <property type="match status" value="1"/>
</dbReference>
<protein>
    <recommendedName>
        <fullName evidence="5">Acetylornithine aminotransferase</fullName>
        <shortName evidence="5">ACOAT</shortName>
        <ecNumber evidence="5">2.6.1.11</ecNumber>
    </recommendedName>
</protein>
<dbReference type="GO" id="GO:0006526">
    <property type="term" value="P:L-arginine biosynthetic process"/>
    <property type="evidence" value="ECO:0007669"/>
    <property type="project" value="UniProtKB-UniRule"/>
</dbReference>
<feature type="binding site" evidence="5">
    <location>
        <begin position="108"/>
        <end position="109"/>
    </location>
    <ligand>
        <name>pyridoxal 5'-phosphate</name>
        <dbReference type="ChEBI" id="CHEBI:597326"/>
    </ligand>
</feature>
<dbReference type="EC" id="2.6.1.11" evidence="5"/>
<dbReference type="NCBIfam" id="NF002325">
    <property type="entry name" value="PRK01278.1"/>
    <property type="match status" value="1"/>
</dbReference>
<dbReference type="SUPFAM" id="SSF53383">
    <property type="entry name" value="PLP-dependent transferases"/>
    <property type="match status" value="1"/>
</dbReference>
<comment type="subunit">
    <text evidence="5">Homodimer.</text>
</comment>
<evidence type="ECO:0000256" key="5">
    <source>
        <dbReference type="HAMAP-Rule" id="MF_01107"/>
    </source>
</evidence>
<evidence type="ECO:0000313" key="7">
    <source>
        <dbReference type="Proteomes" id="UP000315750"/>
    </source>
</evidence>
<dbReference type="GO" id="GO:0042802">
    <property type="term" value="F:identical protein binding"/>
    <property type="evidence" value="ECO:0007669"/>
    <property type="project" value="TreeGrafter"/>
</dbReference>
<comment type="cofactor">
    <cofactor evidence="5">
        <name>pyridoxal 5'-phosphate</name>
        <dbReference type="ChEBI" id="CHEBI:597326"/>
    </cofactor>
    <text evidence="5">Binds 1 pyridoxal phosphate per subunit.</text>
</comment>
<dbReference type="InterPro" id="IPR015421">
    <property type="entry name" value="PyrdxlP-dep_Trfase_major"/>
</dbReference>
<dbReference type="InterPro" id="IPR049704">
    <property type="entry name" value="Aminotrans_3_PPA_site"/>
</dbReference>
<keyword evidence="1 5" id="KW-0032">Aminotransferase</keyword>
<comment type="pathway">
    <text evidence="5">Amino-acid biosynthesis; L-arginine biosynthesis; N(2)-acetyl-L-ornithine from L-glutamate: step 4/4.</text>
</comment>
<dbReference type="NCBIfam" id="TIGR00707">
    <property type="entry name" value="argD"/>
    <property type="match status" value="1"/>
</dbReference>
<feature type="modified residue" description="N6-(pyridoxal phosphate)lysine" evidence="5">
    <location>
        <position position="251"/>
    </location>
</feature>
<dbReference type="PANTHER" id="PTHR11986:SF79">
    <property type="entry name" value="ACETYLORNITHINE AMINOTRANSFERASE, MITOCHONDRIAL"/>
    <property type="match status" value="1"/>
</dbReference>
<comment type="caution">
    <text evidence="5">Lacks conserved residue(s) required for the propagation of feature annotation.</text>
</comment>
<keyword evidence="2 5" id="KW-0028">Amino-acid biosynthesis</keyword>
<keyword evidence="5" id="KW-0055">Arginine biosynthesis</keyword>
<comment type="miscellaneous">
    <text evidence="5">May also have succinyldiaminopimelate aminotransferase activity, thus carrying out the corresponding step in lysine biosynthesis.</text>
</comment>
<evidence type="ECO:0000256" key="2">
    <source>
        <dbReference type="ARBA" id="ARBA00022605"/>
    </source>
</evidence>
<dbReference type="Gene3D" id="3.40.640.10">
    <property type="entry name" value="Type I PLP-dependent aspartate aminotransferase-like (Major domain)"/>
    <property type="match status" value="1"/>
</dbReference>
<evidence type="ECO:0000313" key="6">
    <source>
        <dbReference type="EMBL" id="QDU58645.1"/>
    </source>
</evidence>
<dbReference type="InterPro" id="IPR005814">
    <property type="entry name" value="Aminotrans_3"/>
</dbReference>
<dbReference type="CDD" id="cd00610">
    <property type="entry name" value="OAT_like"/>
    <property type="match status" value="1"/>
</dbReference>
<sequence length="396" mass="43214">MSTTMSPSTSELFDRYVVPNYRRFPVSLVRGEGSWVWDDAGRRYLDFFPGWGCNLLGHCPAPVVEAVQQQVAKLIHVPNTWHFESQGLWAKLLSERSFDGKAFFCNSGAEANEAAIKLVRLHTPKERYKIITFEGGFHGRTFGAVTATAQPKYHEDLGPMLPGFTYVPFGDLDAVRDAIDDQTAGIMVEPIQGEGGIRIPPAGFLQGLRQLADEHGLLLVFDEVQAGCGRTGEWFAYQNFGVTPDIMTLAKSLCGGIAGAAMLTTTEIAPSLRPGMHAATFGGNPIAARAGIATIEMIERDNLLARTKELGERFRSRLQPLVDELDYARELRVQGLMIGLELTVDATAVVGAAMEKGLLINCTQGNVVRLLPAMTLTDAETDEGCDILIDVLKNLN</sequence>
<dbReference type="GO" id="GO:0030170">
    <property type="term" value="F:pyridoxal phosphate binding"/>
    <property type="evidence" value="ECO:0007669"/>
    <property type="project" value="InterPro"/>
</dbReference>
<dbReference type="Proteomes" id="UP000315750">
    <property type="component" value="Chromosome"/>
</dbReference>
<keyword evidence="4 5" id="KW-0663">Pyridoxal phosphate</keyword>
<dbReference type="Gene3D" id="3.90.1150.10">
    <property type="entry name" value="Aspartate Aminotransferase, domain 1"/>
    <property type="match status" value="1"/>
</dbReference>
<dbReference type="KEGG" id="amuc:Pan181_48840"/>
<gene>
    <name evidence="5 6" type="primary">argD</name>
    <name evidence="6" type="ORF">Pan181_48840</name>
</gene>
<keyword evidence="3 5" id="KW-0808">Transferase</keyword>
<dbReference type="AlphaFoldDB" id="A0A518AV86"/>
<evidence type="ECO:0000256" key="4">
    <source>
        <dbReference type="ARBA" id="ARBA00022898"/>
    </source>
</evidence>
<comment type="subcellular location">
    <subcellularLocation>
        <location evidence="5">Cytoplasm</location>
    </subcellularLocation>
</comment>
<keyword evidence="5" id="KW-0963">Cytoplasm</keyword>
<evidence type="ECO:0000256" key="3">
    <source>
        <dbReference type="ARBA" id="ARBA00022679"/>
    </source>
</evidence>
<dbReference type="UniPathway" id="UPA00068">
    <property type="reaction ID" value="UER00109"/>
</dbReference>
<comment type="similarity">
    <text evidence="5">Belongs to the class-III pyridoxal-phosphate-dependent aminotransferase family. ArgD subfamily.</text>
</comment>
<comment type="catalytic activity">
    <reaction evidence="5">
        <text>N(2)-acetyl-L-ornithine + 2-oxoglutarate = N-acetyl-L-glutamate 5-semialdehyde + L-glutamate</text>
        <dbReference type="Rhea" id="RHEA:18049"/>
        <dbReference type="ChEBI" id="CHEBI:16810"/>
        <dbReference type="ChEBI" id="CHEBI:29123"/>
        <dbReference type="ChEBI" id="CHEBI:29985"/>
        <dbReference type="ChEBI" id="CHEBI:57805"/>
        <dbReference type="EC" id="2.6.1.11"/>
    </reaction>
</comment>
<organism evidence="6 7">
    <name type="scientific">Aeoliella mucimassa</name>
    <dbReference type="NCBI Taxonomy" id="2527972"/>
    <lineage>
        <taxon>Bacteria</taxon>
        <taxon>Pseudomonadati</taxon>
        <taxon>Planctomycetota</taxon>
        <taxon>Planctomycetia</taxon>
        <taxon>Pirellulales</taxon>
        <taxon>Lacipirellulaceae</taxon>
        <taxon>Aeoliella</taxon>
    </lineage>
</organism>
<feature type="binding site" evidence="5">
    <location>
        <begin position="222"/>
        <end position="225"/>
    </location>
    <ligand>
        <name>pyridoxal 5'-phosphate</name>
        <dbReference type="ChEBI" id="CHEBI:597326"/>
    </ligand>
</feature>
<dbReference type="HAMAP" id="MF_01107">
    <property type="entry name" value="ArgD_aminotrans_3"/>
    <property type="match status" value="1"/>
</dbReference>
<dbReference type="InterPro" id="IPR015422">
    <property type="entry name" value="PyrdxlP-dep_Trfase_small"/>
</dbReference>
<feature type="binding site" evidence="5">
    <location>
        <position position="140"/>
    </location>
    <ligand>
        <name>N(2)-acetyl-L-ornithine</name>
        <dbReference type="ChEBI" id="CHEBI:57805"/>
    </ligand>
</feature>
<dbReference type="GO" id="GO:0005737">
    <property type="term" value="C:cytoplasm"/>
    <property type="evidence" value="ECO:0007669"/>
    <property type="project" value="UniProtKB-SubCell"/>
</dbReference>
<proteinExistence type="inferred from homology"/>
<feature type="binding site" evidence="5">
    <location>
        <position position="280"/>
    </location>
    <ligand>
        <name>pyridoxal 5'-phosphate</name>
        <dbReference type="ChEBI" id="CHEBI:597326"/>
    </ligand>
</feature>
<dbReference type="EMBL" id="CP036278">
    <property type="protein sequence ID" value="QDU58645.1"/>
    <property type="molecule type" value="Genomic_DNA"/>
</dbReference>
<dbReference type="InterPro" id="IPR004636">
    <property type="entry name" value="AcOrn/SuccOrn_fam"/>
</dbReference>
<dbReference type="FunFam" id="3.40.640.10:FF:000004">
    <property type="entry name" value="Acetylornithine aminotransferase"/>
    <property type="match status" value="1"/>
</dbReference>
<dbReference type="Pfam" id="PF00202">
    <property type="entry name" value="Aminotran_3"/>
    <property type="match status" value="1"/>
</dbReference>
<reference evidence="6 7" key="1">
    <citation type="submission" date="2019-02" db="EMBL/GenBank/DDBJ databases">
        <title>Deep-cultivation of Planctomycetes and their phenomic and genomic characterization uncovers novel biology.</title>
        <authorList>
            <person name="Wiegand S."/>
            <person name="Jogler M."/>
            <person name="Boedeker C."/>
            <person name="Pinto D."/>
            <person name="Vollmers J."/>
            <person name="Rivas-Marin E."/>
            <person name="Kohn T."/>
            <person name="Peeters S.H."/>
            <person name="Heuer A."/>
            <person name="Rast P."/>
            <person name="Oberbeckmann S."/>
            <person name="Bunk B."/>
            <person name="Jeske O."/>
            <person name="Meyerdierks A."/>
            <person name="Storesund J.E."/>
            <person name="Kallscheuer N."/>
            <person name="Luecker S."/>
            <person name="Lage O.M."/>
            <person name="Pohl T."/>
            <person name="Merkel B.J."/>
            <person name="Hornburger P."/>
            <person name="Mueller R.-W."/>
            <person name="Bruemmer F."/>
            <person name="Labrenz M."/>
            <person name="Spormann A.M."/>
            <person name="Op den Camp H."/>
            <person name="Overmann J."/>
            <person name="Amann R."/>
            <person name="Jetten M.S.M."/>
            <person name="Mascher T."/>
            <person name="Medema M.H."/>
            <person name="Devos D.P."/>
            <person name="Kaster A.-K."/>
            <person name="Ovreas L."/>
            <person name="Rohde M."/>
            <person name="Galperin M.Y."/>
            <person name="Jogler C."/>
        </authorList>
    </citation>
    <scope>NUCLEOTIDE SEQUENCE [LARGE SCALE GENOMIC DNA]</scope>
    <source>
        <strain evidence="6 7">Pan181</strain>
    </source>
</reference>
<evidence type="ECO:0000256" key="1">
    <source>
        <dbReference type="ARBA" id="ARBA00022576"/>
    </source>
</evidence>